<comment type="caution">
    <text evidence="1">The sequence shown here is derived from an EMBL/GenBank/DDBJ whole genome shotgun (WGS) entry which is preliminary data.</text>
</comment>
<protein>
    <submittedName>
        <fullName evidence="1">Uncharacterized protein</fullName>
    </submittedName>
</protein>
<accession>A0ABS0U4S9</accession>
<dbReference type="EMBL" id="JACOII010000034">
    <property type="protein sequence ID" value="MBI6548892.1"/>
    <property type="molecule type" value="Genomic_DNA"/>
</dbReference>
<organism evidence="1 2">
    <name type="scientific">Xenorhabdus lircayensis</name>
    <dbReference type="NCBI Taxonomy" id="2763499"/>
    <lineage>
        <taxon>Bacteria</taxon>
        <taxon>Pseudomonadati</taxon>
        <taxon>Pseudomonadota</taxon>
        <taxon>Gammaproteobacteria</taxon>
        <taxon>Enterobacterales</taxon>
        <taxon>Morganellaceae</taxon>
        <taxon>Xenorhabdus</taxon>
    </lineage>
</organism>
<evidence type="ECO:0000313" key="2">
    <source>
        <dbReference type="Proteomes" id="UP000696184"/>
    </source>
</evidence>
<dbReference type="Proteomes" id="UP000696184">
    <property type="component" value="Unassembled WGS sequence"/>
</dbReference>
<sequence>MMFDSLDKFVLLERIELIAKVGGSVDCNDRDRQVALYWVGEMVEQIKGELVIEKPLNSGSRLTLGGTALQQI</sequence>
<keyword evidence="2" id="KW-1185">Reference proteome</keyword>
<gene>
    <name evidence="1" type="ORF">H8A87_09210</name>
</gene>
<proteinExistence type="predicted"/>
<dbReference type="RefSeq" id="WP_198689673.1">
    <property type="nucleotide sequence ID" value="NZ_JACOII010000034.1"/>
</dbReference>
<name>A0ABS0U4S9_9GAMM</name>
<reference evidence="1 2" key="1">
    <citation type="submission" date="2020-08" db="EMBL/GenBank/DDBJ databases">
        <title>Description of Xenorhabdus lircayensis sp. nov., the symbiotic bacterium associated with the entomopathogenic nematode Steirnernema unicornum.</title>
        <authorList>
            <person name="Castaneda-Alvarez C."/>
            <person name="Prodan S."/>
            <person name="Zamorano A."/>
            <person name="San-Blas E."/>
            <person name="Aballay E."/>
        </authorList>
    </citation>
    <scope>NUCLEOTIDE SEQUENCE [LARGE SCALE GENOMIC DNA]</scope>
    <source>
        <strain evidence="1 2">VLS</strain>
    </source>
</reference>
<evidence type="ECO:0000313" key="1">
    <source>
        <dbReference type="EMBL" id="MBI6548892.1"/>
    </source>
</evidence>